<protein>
    <submittedName>
        <fullName evidence="2">Uncharacterized protein</fullName>
    </submittedName>
</protein>
<reference evidence="2 3" key="1">
    <citation type="journal article" date="2018" name="Mol. Ecol.">
        <title>The obligate alkalophilic soda-lake fungus Sodiomyces alkalinus has shifted to a protein diet.</title>
        <authorList>
            <person name="Grum-Grzhimaylo A.A."/>
            <person name="Falkoski D.L."/>
            <person name="van den Heuvel J."/>
            <person name="Valero-Jimenez C.A."/>
            <person name="Min B."/>
            <person name="Choi I.G."/>
            <person name="Lipzen A."/>
            <person name="Daum C.G."/>
            <person name="Aanen D.K."/>
            <person name="Tsang A."/>
            <person name="Henrissat B."/>
            <person name="Bilanenko E.N."/>
            <person name="de Vries R.P."/>
            <person name="van Kan J.A.L."/>
            <person name="Grigoriev I.V."/>
            <person name="Debets A.J.M."/>
        </authorList>
    </citation>
    <scope>NUCLEOTIDE SEQUENCE [LARGE SCALE GENOMIC DNA]</scope>
    <source>
        <strain evidence="2 3">F11</strain>
    </source>
</reference>
<proteinExistence type="predicted"/>
<accession>A0A3N2Q3H9</accession>
<evidence type="ECO:0000313" key="3">
    <source>
        <dbReference type="Proteomes" id="UP000272025"/>
    </source>
</evidence>
<keyword evidence="1" id="KW-0472">Membrane</keyword>
<sequence>MKERLARPPPLALAPPTIQHTIVVRESVLHSTKRHRHPYSWAAYAASESPQTKCHQSRSNDESASDRHIWFSLASDVAHIHVCAVIIAAMTTYLYQVPLITDSHTGHTSIAALTFLSLDTLLSILSLLLRHPEPTLRLRTSYGPSLPGPALLVRLILAAGLVGLFITWVGHAPKPRVFDPGYRLWGTAPNTGDQFVAVAVFVVAVWDFVMVVLARRGMGWFFGHEENGTQVEEETRKGDVEARGHASTRLGRWLGRMLHEGPKAGWTRRRAGVTRFGFRA</sequence>
<feature type="transmembrane region" description="Helical" evidence="1">
    <location>
        <begin position="195"/>
        <end position="214"/>
    </location>
</feature>
<feature type="transmembrane region" description="Helical" evidence="1">
    <location>
        <begin position="77"/>
        <end position="96"/>
    </location>
</feature>
<feature type="transmembrane region" description="Helical" evidence="1">
    <location>
        <begin position="150"/>
        <end position="170"/>
    </location>
</feature>
<name>A0A3N2Q3H9_SODAK</name>
<keyword evidence="1" id="KW-1133">Transmembrane helix</keyword>
<evidence type="ECO:0000256" key="1">
    <source>
        <dbReference type="SAM" id="Phobius"/>
    </source>
</evidence>
<feature type="transmembrane region" description="Helical" evidence="1">
    <location>
        <begin position="108"/>
        <end position="129"/>
    </location>
</feature>
<dbReference type="RefSeq" id="XP_028469129.1">
    <property type="nucleotide sequence ID" value="XM_028613996.1"/>
</dbReference>
<keyword evidence="3" id="KW-1185">Reference proteome</keyword>
<keyword evidence="1" id="KW-0812">Transmembrane</keyword>
<evidence type="ECO:0000313" key="2">
    <source>
        <dbReference type="EMBL" id="ROT41323.1"/>
    </source>
</evidence>
<dbReference type="EMBL" id="ML119052">
    <property type="protein sequence ID" value="ROT41323.1"/>
    <property type="molecule type" value="Genomic_DNA"/>
</dbReference>
<organism evidence="2 3">
    <name type="scientific">Sodiomyces alkalinus (strain CBS 110278 / VKM F-3762 / F11)</name>
    <name type="common">Alkaliphilic filamentous fungus</name>
    <dbReference type="NCBI Taxonomy" id="1314773"/>
    <lineage>
        <taxon>Eukaryota</taxon>
        <taxon>Fungi</taxon>
        <taxon>Dikarya</taxon>
        <taxon>Ascomycota</taxon>
        <taxon>Pezizomycotina</taxon>
        <taxon>Sordariomycetes</taxon>
        <taxon>Hypocreomycetidae</taxon>
        <taxon>Glomerellales</taxon>
        <taxon>Plectosphaerellaceae</taxon>
        <taxon>Sodiomyces</taxon>
    </lineage>
</organism>
<dbReference type="AlphaFoldDB" id="A0A3N2Q3H9"/>
<dbReference type="GeneID" id="39582474"/>
<gene>
    <name evidence="2" type="ORF">SODALDRAFT_357358</name>
</gene>
<dbReference type="Proteomes" id="UP000272025">
    <property type="component" value="Unassembled WGS sequence"/>
</dbReference>